<dbReference type="GeneID" id="98918235"/>
<organism evidence="2 3">
    <name type="scientific">Eshraghiella crossota DSM 2876</name>
    <dbReference type="NCBI Taxonomy" id="511680"/>
    <lineage>
        <taxon>Bacteria</taxon>
        <taxon>Bacillati</taxon>
        <taxon>Bacillota</taxon>
        <taxon>Clostridia</taxon>
        <taxon>Lachnospirales</taxon>
        <taxon>Lachnospiraceae</taxon>
        <taxon>Eshraghiella</taxon>
    </lineage>
</organism>
<dbReference type="Proteomes" id="UP000006238">
    <property type="component" value="Unassembled WGS sequence"/>
</dbReference>
<protein>
    <recommendedName>
        <fullName evidence="1">DUF1540 domain-containing protein</fullName>
    </recommendedName>
</protein>
<feature type="domain" description="DUF1540" evidence="1">
    <location>
        <begin position="5"/>
        <end position="43"/>
    </location>
</feature>
<dbReference type="STRING" id="45851.BHV86_10065"/>
<feature type="domain" description="DUF1540" evidence="1">
    <location>
        <begin position="64"/>
        <end position="102"/>
    </location>
</feature>
<evidence type="ECO:0000313" key="2">
    <source>
        <dbReference type="EMBL" id="EFF68269.1"/>
    </source>
</evidence>
<dbReference type="AlphaFoldDB" id="D4S0C1"/>
<dbReference type="Pfam" id="PF07561">
    <property type="entry name" value="DUF1540"/>
    <property type="match status" value="2"/>
</dbReference>
<comment type="caution">
    <text evidence="2">The sequence shown here is derived from an EMBL/GenBank/DDBJ whole genome shotgun (WGS) entry which is preliminary data.</text>
</comment>
<gene>
    <name evidence="2" type="ORF">BUTYVIB_01539</name>
</gene>
<evidence type="ECO:0000259" key="1">
    <source>
        <dbReference type="Pfam" id="PF07561"/>
    </source>
</evidence>
<dbReference type="HOGENOM" id="CLU_159977_1_0_9"/>
<reference evidence="2 3" key="1">
    <citation type="submission" date="2010-02" db="EMBL/GenBank/DDBJ databases">
        <authorList>
            <person name="Weinstock G."/>
            <person name="Sodergren E."/>
            <person name="Clifton S."/>
            <person name="Fulton L."/>
            <person name="Fulton B."/>
            <person name="Courtney L."/>
            <person name="Fronick C."/>
            <person name="Harrison M."/>
            <person name="Strong C."/>
            <person name="Farmer C."/>
            <person name="Delahaunty K."/>
            <person name="Markovic C."/>
            <person name="Hall O."/>
            <person name="Minx P."/>
            <person name="Tomlinson C."/>
            <person name="Mitreva M."/>
            <person name="Nelson J."/>
            <person name="Hou S."/>
            <person name="Wollam A."/>
            <person name="Pepin K.H."/>
            <person name="Johnson M."/>
            <person name="Bhonagiri V."/>
            <person name="Zhang X."/>
            <person name="Suruliraj S."/>
            <person name="Warren W."/>
            <person name="Chinwalla A."/>
            <person name="Mardis E.R."/>
            <person name="Wilson R.K."/>
        </authorList>
    </citation>
    <scope>NUCLEOTIDE SEQUENCE [LARGE SCALE GENOMIC DNA]</scope>
    <source>
        <strain evidence="2 3">DSM 2876</strain>
    </source>
</reference>
<accession>D4S0C1</accession>
<name>D4S0C1_9FIRM</name>
<keyword evidence="3" id="KW-1185">Reference proteome</keyword>
<dbReference type="EMBL" id="ABWN01000030">
    <property type="protein sequence ID" value="EFF68269.1"/>
    <property type="molecule type" value="Genomic_DNA"/>
</dbReference>
<proteinExistence type="predicted"/>
<evidence type="ECO:0000313" key="3">
    <source>
        <dbReference type="Proteomes" id="UP000006238"/>
    </source>
</evidence>
<dbReference type="InterPro" id="IPR011437">
    <property type="entry name" value="DUF1540"/>
</dbReference>
<sequence length="105" mass="11650">MTELGCKVKNCLHHSTDNLCCRDTIKVDGCNAKDCCSTCCASYEKTGRVKTENKTMEGHVSLDICCEATNCKYNENNNCIAKHINVKPSKNKDFGSTECASFELR</sequence>
<dbReference type="RefSeq" id="WP_005603189.1">
    <property type="nucleotide sequence ID" value="NZ_GG663524.1"/>
</dbReference>